<dbReference type="Proteomes" id="UP001369736">
    <property type="component" value="Unassembled WGS sequence"/>
</dbReference>
<organism evidence="2 3">
    <name type="scientific">Actinomycetospora flava</name>
    <dbReference type="NCBI Taxonomy" id="3129232"/>
    <lineage>
        <taxon>Bacteria</taxon>
        <taxon>Bacillati</taxon>
        <taxon>Actinomycetota</taxon>
        <taxon>Actinomycetes</taxon>
        <taxon>Pseudonocardiales</taxon>
        <taxon>Pseudonocardiaceae</taxon>
        <taxon>Actinomycetospora</taxon>
    </lineage>
</organism>
<dbReference type="RefSeq" id="WP_337706220.1">
    <property type="nucleotide sequence ID" value="NZ_JBBEGM010000014.1"/>
</dbReference>
<accession>A0ABU8MBX3</accession>
<reference evidence="2 3" key="1">
    <citation type="submission" date="2024-03" db="EMBL/GenBank/DDBJ databases">
        <title>Actinomycetospora sp. OC33-EN07, a novel actinomycete isolated from wild orchid (Aerides multiflora).</title>
        <authorList>
            <person name="Suriyachadkun C."/>
        </authorList>
    </citation>
    <scope>NUCLEOTIDE SEQUENCE [LARGE SCALE GENOMIC DNA]</scope>
    <source>
        <strain evidence="2 3">OC33-EN07</strain>
    </source>
</reference>
<sequence>MHQDVDAYIAAAAPGRQDALRTLRRDCLELLPGFTEEIRHGMPTYVRDGEPELAFASQKQYLSLYVQRPDVLDRHRDELAHLDVGQSCVRYRRVEQIDHDLVRAMLTETAAPRRDAP</sequence>
<comment type="caution">
    <text evidence="2">The sequence shown here is derived from an EMBL/GenBank/DDBJ whole genome shotgun (WGS) entry which is preliminary data.</text>
</comment>
<dbReference type="EMBL" id="JBBEGM010000014">
    <property type="protein sequence ID" value="MEJ2864849.1"/>
    <property type="molecule type" value="Genomic_DNA"/>
</dbReference>
<evidence type="ECO:0000259" key="1">
    <source>
        <dbReference type="Pfam" id="PF08818"/>
    </source>
</evidence>
<evidence type="ECO:0000313" key="2">
    <source>
        <dbReference type="EMBL" id="MEJ2864849.1"/>
    </source>
</evidence>
<name>A0ABU8MBX3_9PSEU</name>
<dbReference type="InterPro" id="IPR014922">
    <property type="entry name" value="YdhG-like"/>
</dbReference>
<proteinExistence type="predicted"/>
<keyword evidence="3" id="KW-1185">Reference proteome</keyword>
<dbReference type="Pfam" id="PF08818">
    <property type="entry name" value="DUF1801"/>
    <property type="match status" value="1"/>
</dbReference>
<feature type="domain" description="YdhG-like" evidence="1">
    <location>
        <begin position="16"/>
        <end position="108"/>
    </location>
</feature>
<evidence type="ECO:0000313" key="3">
    <source>
        <dbReference type="Proteomes" id="UP001369736"/>
    </source>
</evidence>
<gene>
    <name evidence="2" type="ORF">WCD58_27075</name>
</gene>
<protein>
    <submittedName>
        <fullName evidence="2">DUF1801 domain-containing protein</fullName>
    </submittedName>
</protein>
<dbReference type="SUPFAM" id="SSF159888">
    <property type="entry name" value="YdhG-like"/>
    <property type="match status" value="1"/>
</dbReference>
<dbReference type="Gene3D" id="3.90.1150.200">
    <property type="match status" value="1"/>
</dbReference>